<dbReference type="OMA" id="WLHGEIK"/>
<accession>A0A3D4VDY8</accession>
<name>A0A3D4VDY8_9BACT</name>
<proteinExistence type="predicted"/>
<reference evidence="1 2" key="1">
    <citation type="journal article" date="2018" name="Nat. Biotechnol.">
        <title>A standardized bacterial taxonomy based on genome phylogeny substantially revises the tree of life.</title>
        <authorList>
            <person name="Parks D.H."/>
            <person name="Chuvochina M."/>
            <person name="Waite D.W."/>
            <person name="Rinke C."/>
            <person name="Skarshewski A."/>
            <person name="Chaumeil P.A."/>
            <person name="Hugenholtz P."/>
        </authorList>
    </citation>
    <scope>NUCLEOTIDE SEQUENCE [LARGE SCALE GENOMIC DNA]</scope>
    <source>
        <strain evidence="1">UBA8844</strain>
    </source>
</reference>
<dbReference type="EMBL" id="DPIY01000012">
    <property type="protein sequence ID" value="HCT58848.1"/>
    <property type="molecule type" value="Genomic_DNA"/>
</dbReference>
<evidence type="ECO:0000313" key="1">
    <source>
        <dbReference type="EMBL" id="HCT58848.1"/>
    </source>
</evidence>
<sequence>MAESRRPLVWLHGEIKTPPFSATARIETGLLLRRLQRGEKIGLPHVRPMPVIGARCAELRIVDENVTWRILYRADVDAIVIVAVFAKKTQATPATILAAAKARLRQYDRATRGED</sequence>
<comment type="caution">
    <text evidence="1">The sequence shown here is derived from an EMBL/GenBank/DDBJ whole genome shotgun (WGS) entry which is preliminary data.</text>
</comment>
<dbReference type="Pfam" id="PF05973">
    <property type="entry name" value="Gp49"/>
    <property type="match status" value="1"/>
</dbReference>
<dbReference type="Proteomes" id="UP000264071">
    <property type="component" value="Unassembled WGS sequence"/>
</dbReference>
<organism evidence="1 2">
    <name type="scientific">Gemmatimonas aurantiaca</name>
    <dbReference type="NCBI Taxonomy" id="173480"/>
    <lineage>
        <taxon>Bacteria</taxon>
        <taxon>Pseudomonadati</taxon>
        <taxon>Gemmatimonadota</taxon>
        <taxon>Gemmatimonadia</taxon>
        <taxon>Gemmatimonadales</taxon>
        <taxon>Gemmatimonadaceae</taxon>
        <taxon>Gemmatimonas</taxon>
    </lineage>
</organism>
<dbReference type="AlphaFoldDB" id="A0A3D4VDY8"/>
<protein>
    <submittedName>
        <fullName evidence="1">Transposase</fullName>
    </submittedName>
</protein>
<evidence type="ECO:0000313" key="2">
    <source>
        <dbReference type="Proteomes" id="UP000264071"/>
    </source>
</evidence>
<gene>
    <name evidence="1" type="ORF">DGD08_16735</name>
</gene>
<dbReference type="InterPro" id="IPR009241">
    <property type="entry name" value="HigB-like"/>
</dbReference>